<sequence length="80" mass="9107">MKKLLCAMNLSPPPVYQAQIRDATTSGSSCSSYNRFIAYCLSCEELSFLRKELDLNFREKFRIVCRGAIFPSYVQLGDLT</sequence>
<name>A0A8S9QGT8_BRACR</name>
<dbReference type="AlphaFoldDB" id="A0A8S9QGT8"/>
<proteinExistence type="predicted"/>
<evidence type="ECO:0000313" key="1">
    <source>
        <dbReference type="EMBL" id="KAF3541859.1"/>
    </source>
</evidence>
<accession>A0A8S9QGT8</accession>
<dbReference type="EMBL" id="QGKX02001290">
    <property type="protein sequence ID" value="KAF3541859.1"/>
    <property type="molecule type" value="Genomic_DNA"/>
</dbReference>
<dbReference type="Proteomes" id="UP000712600">
    <property type="component" value="Unassembled WGS sequence"/>
</dbReference>
<organism evidence="1 2">
    <name type="scientific">Brassica cretica</name>
    <name type="common">Mustard</name>
    <dbReference type="NCBI Taxonomy" id="69181"/>
    <lineage>
        <taxon>Eukaryota</taxon>
        <taxon>Viridiplantae</taxon>
        <taxon>Streptophyta</taxon>
        <taxon>Embryophyta</taxon>
        <taxon>Tracheophyta</taxon>
        <taxon>Spermatophyta</taxon>
        <taxon>Magnoliopsida</taxon>
        <taxon>eudicotyledons</taxon>
        <taxon>Gunneridae</taxon>
        <taxon>Pentapetalae</taxon>
        <taxon>rosids</taxon>
        <taxon>malvids</taxon>
        <taxon>Brassicales</taxon>
        <taxon>Brassicaceae</taxon>
        <taxon>Brassiceae</taxon>
        <taxon>Brassica</taxon>
    </lineage>
</organism>
<protein>
    <submittedName>
        <fullName evidence="1">Uncharacterized protein</fullName>
    </submittedName>
</protein>
<evidence type="ECO:0000313" key="2">
    <source>
        <dbReference type="Proteomes" id="UP000712600"/>
    </source>
</evidence>
<gene>
    <name evidence="1" type="ORF">F2Q69_00019937</name>
</gene>
<comment type="caution">
    <text evidence="1">The sequence shown here is derived from an EMBL/GenBank/DDBJ whole genome shotgun (WGS) entry which is preliminary data.</text>
</comment>
<reference evidence="1" key="1">
    <citation type="submission" date="2019-12" db="EMBL/GenBank/DDBJ databases">
        <title>Genome sequencing and annotation of Brassica cretica.</title>
        <authorList>
            <person name="Studholme D.J."/>
            <person name="Sarris P."/>
        </authorList>
    </citation>
    <scope>NUCLEOTIDE SEQUENCE</scope>
    <source>
        <strain evidence="1">PFS-109/04</strain>
        <tissue evidence="1">Leaf</tissue>
    </source>
</reference>